<proteinExistence type="predicted"/>
<dbReference type="GO" id="GO:0015035">
    <property type="term" value="F:protein-disulfide reductase activity"/>
    <property type="evidence" value="ECO:0007669"/>
    <property type="project" value="TreeGrafter"/>
</dbReference>
<protein>
    <recommendedName>
        <fullName evidence="3">Thioredoxin domain-containing protein</fullName>
    </recommendedName>
</protein>
<dbReference type="SUPFAM" id="SSF52833">
    <property type="entry name" value="Thioredoxin-like"/>
    <property type="match status" value="1"/>
</dbReference>
<dbReference type="InterPro" id="IPR036249">
    <property type="entry name" value="Thioredoxin-like_sf"/>
</dbReference>
<dbReference type="InterPro" id="IPR013766">
    <property type="entry name" value="Thioredoxin_domain"/>
</dbReference>
<evidence type="ECO:0000259" key="3">
    <source>
        <dbReference type="PROSITE" id="PS51352"/>
    </source>
</evidence>
<name>A0A4U0YZI3_9RHOB</name>
<reference evidence="4 5" key="1">
    <citation type="submission" date="2019-04" db="EMBL/GenBank/DDBJ databases">
        <title>Crypto-aerobic microbial life in anoxic (sulfidic) marine sediments.</title>
        <authorList>
            <person name="Bhattacharya S."/>
            <person name="Roy C."/>
            <person name="Mondal N."/>
            <person name="Sarkar J."/>
            <person name="Mandal S."/>
            <person name="Rameez M.J."/>
            <person name="Ghosh W."/>
        </authorList>
    </citation>
    <scope>NUCLEOTIDE SEQUENCE [LARGE SCALE GENOMIC DNA]</scope>
    <source>
        <strain evidence="4 5">SBBC</strain>
    </source>
</reference>
<dbReference type="PANTHER" id="PTHR32234:SF0">
    <property type="entry name" value="THIOL:DISULFIDE INTERCHANGE PROTEIN DSBD"/>
    <property type="match status" value="1"/>
</dbReference>
<dbReference type="Proteomes" id="UP000306340">
    <property type="component" value="Unassembled WGS sequence"/>
</dbReference>
<dbReference type="AlphaFoldDB" id="A0A4U0YZI3"/>
<dbReference type="Gene3D" id="3.40.30.10">
    <property type="entry name" value="Glutaredoxin"/>
    <property type="match status" value="1"/>
</dbReference>
<dbReference type="RefSeq" id="WP_211246127.1">
    <property type="nucleotide sequence ID" value="NZ_SWAU01000116.1"/>
</dbReference>
<evidence type="ECO:0000256" key="1">
    <source>
        <dbReference type="ARBA" id="ARBA00023284"/>
    </source>
</evidence>
<dbReference type="PROSITE" id="PS51352">
    <property type="entry name" value="THIOREDOXIN_2"/>
    <property type="match status" value="1"/>
</dbReference>
<feature type="domain" description="Thioredoxin" evidence="3">
    <location>
        <begin position="56"/>
        <end position="194"/>
    </location>
</feature>
<sequence length="194" mass="20529">LQIPPALLLSPPRQARQGRPLVTAGLVALAVLALWTLAMEGFGLSPFFAKRPWDVWAFLVTAPDAAAHRATLGAALAETLAFAEVTDSAAMGRALPQGAPGLIYVTADWCVTCRTIEREVLDDPEVIAALGDRTLVKADVSDFDGASQQMLDRLQSVGPPTMIFLDRMGAETPQTRLIGDFGADEVMASAGAAR</sequence>
<evidence type="ECO:0000313" key="5">
    <source>
        <dbReference type="Proteomes" id="UP000306340"/>
    </source>
</evidence>
<evidence type="ECO:0000256" key="2">
    <source>
        <dbReference type="SAM" id="Phobius"/>
    </source>
</evidence>
<dbReference type="PROSITE" id="PS00194">
    <property type="entry name" value="THIOREDOXIN_1"/>
    <property type="match status" value="1"/>
</dbReference>
<accession>A0A4U0YZI3</accession>
<comment type="caution">
    <text evidence="4">The sequence shown here is derived from an EMBL/GenBank/DDBJ whole genome shotgun (WGS) entry which is preliminary data.</text>
</comment>
<evidence type="ECO:0000313" key="4">
    <source>
        <dbReference type="EMBL" id="TKA96176.1"/>
    </source>
</evidence>
<keyword evidence="2" id="KW-0812">Transmembrane</keyword>
<dbReference type="PANTHER" id="PTHR32234">
    <property type="entry name" value="THIOL:DISULFIDE INTERCHANGE PROTEIN DSBD"/>
    <property type="match status" value="1"/>
</dbReference>
<keyword evidence="1" id="KW-0676">Redox-active center</keyword>
<keyword evidence="2" id="KW-1133">Transmembrane helix</keyword>
<dbReference type="EMBL" id="SWAU01000116">
    <property type="protein sequence ID" value="TKA96176.1"/>
    <property type="molecule type" value="Genomic_DNA"/>
</dbReference>
<feature type="non-terminal residue" evidence="4">
    <location>
        <position position="1"/>
    </location>
</feature>
<organism evidence="4 5">
    <name type="scientific">Cereibacter changlensis</name>
    <dbReference type="NCBI Taxonomy" id="402884"/>
    <lineage>
        <taxon>Bacteria</taxon>
        <taxon>Pseudomonadati</taxon>
        <taxon>Pseudomonadota</taxon>
        <taxon>Alphaproteobacteria</taxon>
        <taxon>Rhodobacterales</taxon>
        <taxon>Paracoccaceae</taxon>
        <taxon>Cereibacter</taxon>
    </lineage>
</organism>
<gene>
    <name evidence="4" type="ORF">FAZ78_12790</name>
</gene>
<dbReference type="Pfam" id="PF13899">
    <property type="entry name" value="Thioredoxin_7"/>
    <property type="match status" value="1"/>
</dbReference>
<dbReference type="InterPro" id="IPR017937">
    <property type="entry name" value="Thioredoxin_CS"/>
</dbReference>
<dbReference type="GO" id="GO:0045454">
    <property type="term" value="P:cell redox homeostasis"/>
    <property type="evidence" value="ECO:0007669"/>
    <property type="project" value="TreeGrafter"/>
</dbReference>
<feature type="transmembrane region" description="Helical" evidence="2">
    <location>
        <begin position="20"/>
        <end position="42"/>
    </location>
</feature>
<keyword evidence="2" id="KW-0472">Membrane</keyword>